<dbReference type="EMBL" id="UYIQ01000001">
    <property type="protein sequence ID" value="VDG82465.1"/>
    <property type="molecule type" value="Genomic_DNA"/>
</dbReference>
<comment type="caution">
    <text evidence="1">The sequence shown here is derived from an EMBL/GenBank/DDBJ whole genome shotgun (WGS) entry which is preliminary data.</text>
</comment>
<dbReference type="Gene3D" id="3.30.2310.20">
    <property type="entry name" value="RelE-like"/>
    <property type="match status" value="1"/>
</dbReference>
<dbReference type="Proteomes" id="UP000276733">
    <property type="component" value="Unassembled WGS sequence"/>
</dbReference>
<evidence type="ECO:0008006" key="3">
    <source>
        <dbReference type="Google" id="ProtNLM"/>
    </source>
</evidence>
<gene>
    <name evidence="1" type="ORF">NCTC11458_01771</name>
</gene>
<accession>A0A7Z9CB36</accession>
<evidence type="ECO:0000313" key="1">
    <source>
        <dbReference type="EMBL" id="VDG82465.1"/>
    </source>
</evidence>
<dbReference type="SUPFAM" id="SSF143011">
    <property type="entry name" value="RelE-like"/>
    <property type="match status" value="1"/>
</dbReference>
<organism evidence="1 2">
    <name type="scientific">Capnocytophaga ochracea</name>
    <dbReference type="NCBI Taxonomy" id="1018"/>
    <lineage>
        <taxon>Bacteria</taxon>
        <taxon>Pseudomonadati</taxon>
        <taxon>Bacteroidota</taxon>
        <taxon>Flavobacteriia</taxon>
        <taxon>Flavobacteriales</taxon>
        <taxon>Flavobacteriaceae</taxon>
        <taxon>Capnocytophaga</taxon>
    </lineage>
</organism>
<protein>
    <recommendedName>
        <fullName evidence="3">Plasmid stabilisation system protein</fullName>
    </recommendedName>
</protein>
<dbReference type="InterPro" id="IPR035093">
    <property type="entry name" value="RelE/ParE_toxin_dom_sf"/>
</dbReference>
<dbReference type="AlphaFoldDB" id="A0A7Z9CB36"/>
<evidence type="ECO:0000313" key="2">
    <source>
        <dbReference type="Proteomes" id="UP000276733"/>
    </source>
</evidence>
<sequence length="104" mass="12663">MNLEYNLFFSEEAKKELKSIIAKYDILQQGLADKVYDDIQHNLDYLRFMPFICPKKYKALRILYTKKYKIAIYYIIEEEMRNVIIYSFSHQKENSAKVFNRINF</sequence>
<reference evidence="1 2" key="1">
    <citation type="submission" date="2018-11" db="EMBL/GenBank/DDBJ databases">
        <authorList>
            <consortium name="Pathogen Informatics"/>
        </authorList>
    </citation>
    <scope>NUCLEOTIDE SEQUENCE [LARGE SCALE GENOMIC DNA]</scope>
    <source>
        <strain evidence="1 2">NCTC11458</strain>
    </source>
</reference>
<proteinExistence type="predicted"/>
<dbReference type="RefSeq" id="WP_009418921.1">
    <property type="nucleotide sequence ID" value="NZ_CAJPNJ010000094.1"/>
</dbReference>
<name>A0A7Z9CB36_CAPOC</name>